<feature type="chain" id="PRO_5001826381" evidence="1">
    <location>
        <begin position="19"/>
        <end position="220"/>
    </location>
</feature>
<comment type="caution">
    <text evidence="2">The sequence shown here is derived from an EMBL/GenBank/DDBJ whole genome shotgun (WGS) entry which is preliminary data.</text>
</comment>
<keyword evidence="3" id="KW-1185">Reference proteome</keyword>
<evidence type="ECO:0000256" key="1">
    <source>
        <dbReference type="SAM" id="SignalP"/>
    </source>
</evidence>
<gene>
    <name evidence="2" type="ORF">N788_10430</name>
</gene>
<dbReference type="RefSeq" id="WP_034221449.1">
    <property type="nucleotide sequence ID" value="NZ_AVCJ01000005.1"/>
</dbReference>
<dbReference type="AlphaFoldDB" id="A0A087MK44"/>
<protein>
    <submittedName>
        <fullName evidence="2">Uncharacterized protein</fullName>
    </submittedName>
</protein>
<dbReference type="PATRIC" id="fig|1121014.3.peg.844"/>
<accession>A0A087MK44</accession>
<dbReference type="Proteomes" id="UP000029085">
    <property type="component" value="Unassembled WGS sequence"/>
</dbReference>
<keyword evidence="1" id="KW-0732">Signal</keyword>
<sequence length="220" mass="23905">MRQSLCLLALLALQPALASDRIPDWDGGEAYVFSYGPMGPLRMGKVAADGSVELKLPAVPSSEQTLGDTFPSCLESGEPMVSEPLASFTPTSLFLAADEDAVEELGSLELVSSQEVLDWRSSYGQGNAAAGSWYQYVNVSQAAALQAECMLPTYTGEGDDNFEQVTDYAVQFQAGWNLMRNEITELRAGPSGKQYPKHIRITVSDDVPGDARWLFRPRAE</sequence>
<name>A0A087MK44_9GAMM</name>
<dbReference type="EMBL" id="AVCJ01000005">
    <property type="protein sequence ID" value="KFL37247.1"/>
    <property type="molecule type" value="Genomic_DNA"/>
</dbReference>
<reference evidence="2 3" key="2">
    <citation type="journal article" date="2015" name="Stand. Genomic Sci.">
        <title>High quality draft genomic sequence of Arenimonas donghaensis DSM 18148(T).</title>
        <authorList>
            <person name="Chen F."/>
            <person name="Wang H."/>
            <person name="Cao Y."/>
            <person name="Li X."/>
            <person name="Wang G."/>
        </authorList>
    </citation>
    <scope>NUCLEOTIDE SEQUENCE [LARGE SCALE GENOMIC DNA]</scope>
    <source>
        <strain evidence="2 3">HO3-R19</strain>
    </source>
</reference>
<evidence type="ECO:0000313" key="3">
    <source>
        <dbReference type="Proteomes" id="UP000029085"/>
    </source>
</evidence>
<reference evidence="3" key="1">
    <citation type="submission" date="2013-08" db="EMBL/GenBank/DDBJ databases">
        <title>Genome sequencing of Arenimonas donghaensis.</title>
        <authorList>
            <person name="Chen F."/>
            <person name="Wang G."/>
        </authorList>
    </citation>
    <scope>NUCLEOTIDE SEQUENCE [LARGE SCALE GENOMIC DNA]</scope>
    <source>
        <strain evidence="3">HO3-R19</strain>
    </source>
</reference>
<proteinExistence type="predicted"/>
<feature type="signal peptide" evidence="1">
    <location>
        <begin position="1"/>
        <end position="18"/>
    </location>
</feature>
<evidence type="ECO:0000313" key="2">
    <source>
        <dbReference type="EMBL" id="KFL37247.1"/>
    </source>
</evidence>
<dbReference type="OrthoDB" id="9255679at2"/>
<organism evidence="2 3">
    <name type="scientific">Arenimonas donghaensis DSM 18148 = HO3-R19</name>
    <dbReference type="NCBI Taxonomy" id="1121014"/>
    <lineage>
        <taxon>Bacteria</taxon>
        <taxon>Pseudomonadati</taxon>
        <taxon>Pseudomonadota</taxon>
        <taxon>Gammaproteobacteria</taxon>
        <taxon>Lysobacterales</taxon>
        <taxon>Lysobacteraceae</taxon>
        <taxon>Arenimonas</taxon>
    </lineage>
</organism>